<dbReference type="GO" id="GO:0046872">
    <property type="term" value="F:metal ion binding"/>
    <property type="evidence" value="ECO:0007669"/>
    <property type="project" value="UniProtKB-KW"/>
</dbReference>
<dbReference type="SUPFAM" id="SSF51182">
    <property type="entry name" value="RmlC-like cupins"/>
    <property type="match status" value="1"/>
</dbReference>
<dbReference type="AlphaFoldDB" id="A0AA35CL59"/>
<dbReference type="InterPro" id="IPR013096">
    <property type="entry name" value="Cupin_2"/>
</dbReference>
<sequence length="131" mass="14448">MAVIKRYTGDGEAHSWEGVEVQRYGDGASLGASVQRLIGRQEEAPTFALRYFEIQPGGYSVLESHAYEHGVVIFRGSGTVLLGDEEHPVRTGDVVYIPGWERHQFRNPGPDVLGFLCIVPANRPRSAHSVD</sequence>
<evidence type="ECO:0000256" key="1">
    <source>
        <dbReference type="ARBA" id="ARBA00022723"/>
    </source>
</evidence>
<dbReference type="KEGG" id="cmic:caldi_06220"/>
<dbReference type="CDD" id="cd02222">
    <property type="entry name" value="cupin_TM1459-like"/>
    <property type="match status" value="1"/>
</dbReference>
<evidence type="ECO:0000313" key="4">
    <source>
        <dbReference type="Proteomes" id="UP001163687"/>
    </source>
</evidence>
<accession>A0AA35CL59</accession>
<dbReference type="InterPro" id="IPR014710">
    <property type="entry name" value="RmlC-like_jellyroll"/>
</dbReference>
<dbReference type="InterPro" id="IPR051610">
    <property type="entry name" value="GPI/OXD"/>
</dbReference>
<keyword evidence="4" id="KW-1185">Reference proteome</keyword>
<protein>
    <recommendedName>
        <fullName evidence="2">Cupin type-2 domain-containing protein</fullName>
    </recommendedName>
</protein>
<evidence type="ECO:0000259" key="2">
    <source>
        <dbReference type="Pfam" id="PF07883"/>
    </source>
</evidence>
<dbReference type="Gene3D" id="2.60.120.10">
    <property type="entry name" value="Jelly Rolls"/>
    <property type="match status" value="1"/>
</dbReference>
<name>A0AA35CL59_9FIRM</name>
<organism evidence="3 4">
    <name type="scientific">Caldinitratiruptor microaerophilus</name>
    <dbReference type="NCBI Taxonomy" id="671077"/>
    <lineage>
        <taxon>Bacteria</taxon>
        <taxon>Bacillati</taxon>
        <taxon>Bacillota</taxon>
        <taxon>Clostridia</taxon>
        <taxon>Eubacteriales</taxon>
        <taxon>Symbiobacteriaceae</taxon>
        <taxon>Caldinitratiruptor</taxon>
    </lineage>
</organism>
<dbReference type="Pfam" id="PF07883">
    <property type="entry name" value="Cupin_2"/>
    <property type="match status" value="1"/>
</dbReference>
<evidence type="ECO:0000313" key="3">
    <source>
        <dbReference type="EMBL" id="BDG59532.1"/>
    </source>
</evidence>
<feature type="domain" description="Cupin type-2" evidence="2">
    <location>
        <begin position="51"/>
        <end position="119"/>
    </location>
</feature>
<dbReference type="RefSeq" id="WP_264843653.1">
    <property type="nucleotide sequence ID" value="NZ_AP025628.1"/>
</dbReference>
<gene>
    <name evidence="3" type="ORF">caldi_06220</name>
</gene>
<dbReference type="PANTHER" id="PTHR35848:SF6">
    <property type="entry name" value="CUPIN TYPE-2 DOMAIN-CONTAINING PROTEIN"/>
    <property type="match status" value="1"/>
</dbReference>
<dbReference type="PANTHER" id="PTHR35848">
    <property type="entry name" value="OXALATE-BINDING PROTEIN"/>
    <property type="match status" value="1"/>
</dbReference>
<dbReference type="EMBL" id="AP025628">
    <property type="protein sequence ID" value="BDG59532.1"/>
    <property type="molecule type" value="Genomic_DNA"/>
</dbReference>
<keyword evidence="1" id="KW-0479">Metal-binding</keyword>
<dbReference type="InterPro" id="IPR011051">
    <property type="entry name" value="RmlC_Cupin_sf"/>
</dbReference>
<dbReference type="Proteomes" id="UP001163687">
    <property type="component" value="Chromosome"/>
</dbReference>
<proteinExistence type="predicted"/>
<reference evidence="3" key="1">
    <citation type="submission" date="2022-03" db="EMBL/GenBank/DDBJ databases">
        <title>Complete genome sequence of Caldinitratiruptor microaerophilus.</title>
        <authorList>
            <person name="Mukaiyama R."/>
            <person name="Nishiyama T."/>
            <person name="Ueda K."/>
        </authorList>
    </citation>
    <scope>NUCLEOTIDE SEQUENCE</scope>
    <source>
        <strain evidence="3">JCM 16183</strain>
    </source>
</reference>